<dbReference type="AlphaFoldDB" id="A0A938X9J7"/>
<dbReference type="InterPro" id="IPR014998">
    <property type="entry name" value="DUF1848"/>
</dbReference>
<sequence>MIISASRRTDIPALYPEWFMNRLLAEEVLVPNPYNRKKISRVRLTPDVVDCFVFWTKNPEPMLHYLKMIDRLGYPYCFQMSVTDYERDIEPNLPTTEESIASFILLSERLGKERVDFRFDPVLLTDRYTVSYHLEQFDMLCGWLHRYTTRCIFSFVDTYRGSPFGEPEEEEKIRLAQGFAKIAEKYGLPLYTCAENLDLTTCGIRHAACIDREKIEKIVGYKLDLKRDKGQRKECGCCESVDIGMYDTCVHGCRYCYATASLASAKNRKGQHDPESPLLIGHLRGDETIADREMESSRDNQLSLFDFM</sequence>
<dbReference type="EMBL" id="JACJKS010000005">
    <property type="protein sequence ID" value="MBM6947970.1"/>
    <property type="molecule type" value="Genomic_DNA"/>
</dbReference>
<protein>
    <submittedName>
        <fullName evidence="1">DUF1848 domain-containing protein</fullName>
    </submittedName>
</protein>
<gene>
    <name evidence="1" type="ORF">H6A20_04735</name>
</gene>
<accession>A0A938X9J7</accession>
<proteinExistence type="predicted"/>
<name>A0A938X9J7_9CLOT</name>
<evidence type="ECO:0000313" key="2">
    <source>
        <dbReference type="Proteomes" id="UP000705508"/>
    </source>
</evidence>
<comment type="caution">
    <text evidence="1">The sequence shown here is derived from an EMBL/GenBank/DDBJ whole genome shotgun (WGS) entry which is preliminary data.</text>
</comment>
<dbReference type="RefSeq" id="WP_204906023.1">
    <property type="nucleotide sequence ID" value="NZ_JACJKS010000005.1"/>
</dbReference>
<organism evidence="1 2">
    <name type="scientific">Mordavella massiliensis</name>
    <dbReference type="NCBI Taxonomy" id="1871024"/>
    <lineage>
        <taxon>Bacteria</taxon>
        <taxon>Bacillati</taxon>
        <taxon>Bacillota</taxon>
        <taxon>Clostridia</taxon>
        <taxon>Eubacteriales</taxon>
        <taxon>Clostridiaceae</taxon>
        <taxon>Mordavella</taxon>
    </lineage>
</organism>
<reference evidence="1" key="2">
    <citation type="journal article" date="2021" name="Sci. Rep.">
        <title>The distribution of antibiotic resistance genes in chicken gut microbiota commensals.</title>
        <authorList>
            <person name="Juricova H."/>
            <person name="Matiasovicova J."/>
            <person name="Kubasova T."/>
            <person name="Cejkova D."/>
            <person name="Rychlik I."/>
        </authorList>
    </citation>
    <scope>NUCLEOTIDE SEQUENCE</scope>
    <source>
        <strain evidence="1">An582</strain>
    </source>
</reference>
<dbReference type="Pfam" id="PF08902">
    <property type="entry name" value="DUF1848"/>
    <property type="match status" value="1"/>
</dbReference>
<reference evidence="1" key="1">
    <citation type="submission" date="2020-08" db="EMBL/GenBank/DDBJ databases">
        <authorList>
            <person name="Cejkova D."/>
            <person name="Kubasova T."/>
            <person name="Jahodarova E."/>
            <person name="Rychlik I."/>
        </authorList>
    </citation>
    <scope>NUCLEOTIDE SEQUENCE</scope>
    <source>
        <strain evidence="1">An582</strain>
    </source>
</reference>
<evidence type="ECO:0000313" key="1">
    <source>
        <dbReference type="EMBL" id="MBM6947970.1"/>
    </source>
</evidence>
<dbReference type="Proteomes" id="UP000705508">
    <property type="component" value="Unassembled WGS sequence"/>
</dbReference>